<keyword evidence="1" id="KW-0472">Membrane</keyword>
<dbReference type="OrthoDB" id="7205479at2"/>
<feature type="transmembrane region" description="Helical" evidence="1">
    <location>
        <begin position="89"/>
        <end position="106"/>
    </location>
</feature>
<keyword evidence="1" id="KW-0812">Transmembrane</keyword>
<dbReference type="Pfam" id="PF04020">
    <property type="entry name" value="Phage_holin_4_2"/>
    <property type="match status" value="1"/>
</dbReference>
<gene>
    <name evidence="2" type="ORF">SAMN04488569_101132</name>
</gene>
<keyword evidence="3" id="KW-1185">Reference proteome</keyword>
<dbReference type="PANTHER" id="PTHR37309:SF1">
    <property type="entry name" value="SLR0284 PROTEIN"/>
    <property type="match status" value="1"/>
</dbReference>
<name>A0A1I3X153_9LACT</name>
<dbReference type="RefSeq" id="WP_072694234.1">
    <property type="nucleotide sequence ID" value="NZ_FOSJ01000011.1"/>
</dbReference>
<feature type="transmembrane region" description="Helical" evidence="1">
    <location>
        <begin position="12"/>
        <end position="42"/>
    </location>
</feature>
<proteinExistence type="predicted"/>
<dbReference type="EMBL" id="FOSJ01000011">
    <property type="protein sequence ID" value="SFK12947.1"/>
    <property type="molecule type" value="Genomic_DNA"/>
</dbReference>
<dbReference type="AlphaFoldDB" id="A0A1I3X153"/>
<evidence type="ECO:0000256" key="1">
    <source>
        <dbReference type="SAM" id="Phobius"/>
    </source>
</evidence>
<dbReference type="InterPro" id="IPR007165">
    <property type="entry name" value="Phage_holin_4_2"/>
</dbReference>
<organism evidence="2 3">
    <name type="scientific">Marinilactibacillus piezotolerans</name>
    <dbReference type="NCBI Taxonomy" id="258723"/>
    <lineage>
        <taxon>Bacteria</taxon>
        <taxon>Bacillati</taxon>
        <taxon>Bacillota</taxon>
        <taxon>Bacilli</taxon>
        <taxon>Lactobacillales</taxon>
        <taxon>Carnobacteriaceae</taxon>
        <taxon>Marinilactibacillus</taxon>
    </lineage>
</organism>
<keyword evidence="1" id="KW-1133">Transmembrane helix</keyword>
<dbReference type="Proteomes" id="UP000199589">
    <property type="component" value="Unassembled WGS sequence"/>
</dbReference>
<evidence type="ECO:0000313" key="2">
    <source>
        <dbReference type="EMBL" id="SFK12947.1"/>
    </source>
</evidence>
<dbReference type="STRING" id="258723.GCA_900169305_01984"/>
<evidence type="ECO:0000313" key="3">
    <source>
        <dbReference type="Proteomes" id="UP000199589"/>
    </source>
</evidence>
<reference evidence="3" key="1">
    <citation type="submission" date="2016-10" db="EMBL/GenBank/DDBJ databases">
        <authorList>
            <person name="Varghese N."/>
            <person name="Submissions S."/>
        </authorList>
    </citation>
    <scope>NUCLEOTIDE SEQUENCE [LARGE SCALE GENOMIC DNA]</scope>
    <source>
        <strain evidence="3">DSM 16108</strain>
    </source>
</reference>
<accession>A0A1I3X153</accession>
<protein>
    <submittedName>
        <fullName evidence="2">Putative membrane protein</fullName>
    </submittedName>
</protein>
<sequence>MKWWQRILANTIIFLALAGFLDGFMISTWATALIAAIVFAGLNLFVKPILVLLSLPITFMTLGLFYFVINGLMLWFTASLVSGFEFSSFWMALVVALIVSALNAFLSSGYE</sequence>
<dbReference type="PANTHER" id="PTHR37309">
    <property type="entry name" value="SLR0284 PROTEIN"/>
    <property type="match status" value="1"/>
</dbReference>